<keyword evidence="4" id="KW-0597">Phosphoprotein</keyword>
<evidence type="ECO:0000256" key="8">
    <source>
        <dbReference type="ARBA" id="ARBA00022777"/>
    </source>
</evidence>
<evidence type="ECO:0000256" key="12">
    <source>
        <dbReference type="PROSITE-ProRule" id="PRU10141"/>
    </source>
</evidence>
<proteinExistence type="inferred from homology"/>
<evidence type="ECO:0000256" key="10">
    <source>
        <dbReference type="ARBA" id="ARBA00023004"/>
    </source>
</evidence>
<evidence type="ECO:0000256" key="6">
    <source>
        <dbReference type="ARBA" id="ARBA00022723"/>
    </source>
</evidence>
<keyword evidence="7 12" id="KW-0547">Nucleotide-binding</keyword>
<dbReference type="Gene3D" id="1.10.510.10">
    <property type="entry name" value="Transferase(Phosphotransferase) domain 1"/>
    <property type="match status" value="1"/>
</dbReference>
<keyword evidence="5" id="KW-0808">Transferase</keyword>
<evidence type="ECO:0008006" key="18">
    <source>
        <dbReference type="Google" id="ProtNLM"/>
    </source>
</evidence>
<evidence type="ECO:0000256" key="13">
    <source>
        <dbReference type="SAM" id="MobiDB-lite"/>
    </source>
</evidence>
<evidence type="ECO:0000256" key="7">
    <source>
        <dbReference type="ARBA" id="ARBA00022741"/>
    </source>
</evidence>
<evidence type="ECO:0000256" key="3">
    <source>
        <dbReference type="ARBA" id="ARBA00022527"/>
    </source>
</evidence>
<dbReference type="SUPFAM" id="SSF48264">
    <property type="entry name" value="Cytochrome P450"/>
    <property type="match status" value="1"/>
</dbReference>
<dbReference type="PRINTS" id="PR00385">
    <property type="entry name" value="P450"/>
</dbReference>
<dbReference type="PRINTS" id="PR00465">
    <property type="entry name" value="EP450IV"/>
</dbReference>
<dbReference type="GO" id="GO:0004497">
    <property type="term" value="F:monooxygenase activity"/>
    <property type="evidence" value="ECO:0007669"/>
    <property type="project" value="InterPro"/>
</dbReference>
<dbReference type="GO" id="GO:0004674">
    <property type="term" value="F:protein serine/threonine kinase activity"/>
    <property type="evidence" value="ECO:0007669"/>
    <property type="project" value="UniProtKB-KW"/>
</dbReference>
<evidence type="ECO:0000256" key="1">
    <source>
        <dbReference type="ARBA" id="ARBA00001971"/>
    </source>
</evidence>
<dbReference type="SMART" id="SM00220">
    <property type="entry name" value="S_TKc"/>
    <property type="match status" value="1"/>
</dbReference>
<feature type="region of interest" description="Disordered" evidence="13">
    <location>
        <begin position="754"/>
        <end position="782"/>
    </location>
</feature>
<evidence type="ECO:0000256" key="9">
    <source>
        <dbReference type="ARBA" id="ARBA00022840"/>
    </source>
</evidence>
<keyword evidence="9 12" id="KW-0067">ATP-binding</keyword>
<dbReference type="InterPro" id="IPR045270">
    <property type="entry name" value="STKc_AGC"/>
</dbReference>
<organism evidence="16 17">
    <name type="scientific">Hericium alpestre</name>
    <dbReference type="NCBI Taxonomy" id="135208"/>
    <lineage>
        <taxon>Eukaryota</taxon>
        <taxon>Fungi</taxon>
        <taxon>Dikarya</taxon>
        <taxon>Basidiomycota</taxon>
        <taxon>Agaricomycotina</taxon>
        <taxon>Agaricomycetes</taxon>
        <taxon>Russulales</taxon>
        <taxon>Hericiaceae</taxon>
        <taxon>Hericium</taxon>
    </lineage>
</organism>
<evidence type="ECO:0000256" key="4">
    <source>
        <dbReference type="ARBA" id="ARBA00022553"/>
    </source>
</evidence>
<dbReference type="PROSITE" id="PS00108">
    <property type="entry name" value="PROTEIN_KINASE_ST"/>
    <property type="match status" value="1"/>
</dbReference>
<feature type="domain" description="Protein kinase" evidence="14">
    <location>
        <begin position="347"/>
        <end position="632"/>
    </location>
</feature>
<dbReference type="CDD" id="cd05123">
    <property type="entry name" value="STKc_AGC"/>
    <property type="match status" value="1"/>
</dbReference>
<feature type="compositionally biased region" description="Basic and acidic residues" evidence="13">
    <location>
        <begin position="7"/>
        <end position="27"/>
    </location>
</feature>
<protein>
    <recommendedName>
        <fullName evidence="18">Protein kinase domain-containing protein</fullName>
    </recommendedName>
</protein>
<evidence type="ECO:0000259" key="15">
    <source>
        <dbReference type="PROSITE" id="PS51285"/>
    </source>
</evidence>
<dbReference type="InterPro" id="IPR036396">
    <property type="entry name" value="Cyt_P450_sf"/>
</dbReference>
<dbReference type="GO" id="GO:0005524">
    <property type="term" value="F:ATP binding"/>
    <property type="evidence" value="ECO:0007669"/>
    <property type="project" value="UniProtKB-UniRule"/>
</dbReference>
<dbReference type="InterPro" id="IPR011009">
    <property type="entry name" value="Kinase-like_dom_sf"/>
</dbReference>
<dbReference type="Pfam" id="PF00069">
    <property type="entry name" value="Pkinase"/>
    <property type="match status" value="1"/>
</dbReference>
<name>A0A4Z0AAA5_9AGAM</name>
<feature type="compositionally biased region" description="Low complexity" evidence="13">
    <location>
        <begin position="754"/>
        <end position="779"/>
    </location>
</feature>
<keyword evidence="3" id="KW-0723">Serine/threonine-protein kinase</keyword>
<gene>
    <name evidence="16" type="ORF">EWM64_g745</name>
</gene>
<dbReference type="InterPro" id="IPR008271">
    <property type="entry name" value="Ser/Thr_kinase_AS"/>
</dbReference>
<feature type="domain" description="AGC-kinase C-terminal" evidence="15">
    <location>
        <begin position="633"/>
        <end position="698"/>
    </location>
</feature>
<reference evidence="16 17" key="1">
    <citation type="submission" date="2019-02" db="EMBL/GenBank/DDBJ databases">
        <title>Genome sequencing of the rare red list fungi Hericium alpestre (H. flagellum).</title>
        <authorList>
            <person name="Buettner E."/>
            <person name="Kellner H."/>
        </authorList>
    </citation>
    <scope>NUCLEOTIDE SEQUENCE [LARGE SCALE GENOMIC DNA]</scope>
    <source>
        <strain evidence="16 17">DSM 108284</strain>
    </source>
</reference>
<dbReference type="Gene3D" id="3.30.200.20">
    <property type="entry name" value="Phosphorylase Kinase, domain 1"/>
    <property type="match status" value="1"/>
</dbReference>
<evidence type="ECO:0000259" key="14">
    <source>
        <dbReference type="PROSITE" id="PS50011"/>
    </source>
</evidence>
<dbReference type="STRING" id="135208.A0A4Z0AAA5"/>
<dbReference type="EMBL" id="SFCI01000040">
    <property type="protein sequence ID" value="TFY83263.1"/>
    <property type="molecule type" value="Genomic_DNA"/>
</dbReference>
<dbReference type="OrthoDB" id="68483at2759"/>
<dbReference type="SUPFAM" id="SSF56112">
    <property type="entry name" value="Protein kinase-like (PK-like)"/>
    <property type="match status" value="1"/>
</dbReference>
<dbReference type="GO" id="GO:0020037">
    <property type="term" value="F:heme binding"/>
    <property type="evidence" value="ECO:0007669"/>
    <property type="project" value="InterPro"/>
</dbReference>
<evidence type="ECO:0000313" key="16">
    <source>
        <dbReference type="EMBL" id="TFY83263.1"/>
    </source>
</evidence>
<comment type="similarity">
    <text evidence="2">Belongs to the cytochrome P450 family.</text>
</comment>
<feature type="binding site" evidence="12">
    <location>
        <position position="376"/>
    </location>
    <ligand>
        <name>ATP</name>
        <dbReference type="ChEBI" id="CHEBI:30616"/>
    </ligand>
</feature>
<accession>A0A4Z0AAA5</accession>
<dbReference type="Proteomes" id="UP000298061">
    <property type="component" value="Unassembled WGS sequence"/>
</dbReference>
<dbReference type="GO" id="GO:0016705">
    <property type="term" value="F:oxidoreductase activity, acting on paired donors, with incorporation or reduction of molecular oxygen"/>
    <property type="evidence" value="ECO:0007669"/>
    <property type="project" value="InterPro"/>
</dbReference>
<dbReference type="PROSITE" id="PS00107">
    <property type="entry name" value="PROTEIN_KINASE_ATP"/>
    <property type="match status" value="1"/>
</dbReference>
<dbReference type="InterPro" id="IPR001128">
    <property type="entry name" value="Cyt_P450"/>
</dbReference>
<evidence type="ECO:0000256" key="11">
    <source>
        <dbReference type="PIRSR" id="PIRSR602403-1"/>
    </source>
</evidence>
<comment type="cofactor">
    <cofactor evidence="1 11">
        <name>heme</name>
        <dbReference type="ChEBI" id="CHEBI:30413"/>
    </cofactor>
</comment>
<keyword evidence="17" id="KW-1185">Reference proteome</keyword>
<keyword evidence="8" id="KW-0418">Kinase</keyword>
<dbReference type="PROSITE" id="PS51285">
    <property type="entry name" value="AGC_KINASE_CTER"/>
    <property type="match status" value="1"/>
</dbReference>
<dbReference type="Pfam" id="PF00067">
    <property type="entry name" value="p450"/>
    <property type="match status" value="1"/>
</dbReference>
<feature type="region of interest" description="Disordered" evidence="13">
    <location>
        <begin position="1"/>
        <end position="30"/>
    </location>
</feature>
<evidence type="ECO:0000313" key="17">
    <source>
        <dbReference type="Proteomes" id="UP000298061"/>
    </source>
</evidence>
<evidence type="ECO:0000256" key="2">
    <source>
        <dbReference type="ARBA" id="ARBA00010617"/>
    </source>
</evidence>
<dbReference type="AlphaFoldDB" id="A0A4Z0AAA5"/>
<dbReference type="Gene3D" id="1.10.630.10">
    <property type="entry name" value="Cytochrome P450"/>
    <property type="match status" value="1"/>
</dbReference>
<comment type="caution">
    <text evidence="16">The sequence shown here is derived from an EMBL/GenBank/DDBJ whole genome shotgun (WGS) entry which is preliminary data.</text>
</comment>
<dbReference type="GO" id="GO:0005506">
    <property type="term" value="F:iron ion binding"/>
    <property type="evidence" value="ECO:0007669"/>
    <property type="project" value="InterPro"/>
</dbReference>
<dbReference type="InterPro" id="IPR017441">
    <property type="entry name" value="Protein_kinase_ATP_BS"/>
</dbReference>
<dbReference type="PANTHER" id="PTHR24351">
    <property type="entry name" value="RIBOSOMAL PROTEIN S6 KINASE"/>
    <property type="match status" value="1"/>
</dbReference>
<dbReference type="InterPro" id="IPR002403">
    <property type="entry name" value="Cyt_P450_E_grp-IV"/>
</dbReference>
<keyword evidence="6 11" id="KW-0479">Metal-binding</keyword>
<keyword evidence="11" id="KW-0349">Heme</keyword>
<dbReference type="PROSITE" id="PS50011">
    <property type="entry name" value="PROTEIN_KINASE_DOM"/>
    <property type="match status" value="1"/>
</dbReference>
<feature type="binding site" description="axial binding residue" evidence="11">
    <location>
        <position position="159"/>
    </location>
    <ligand>
        <name>heme</name>
        <dbReference type="ChEBI" id="CHEBI:30413"/>
    </ligand>
    <ligandPart>
        <name>Fe</name>
        <dbReference type="ChEBI" id="CHEBI:18248"/>
    </ligandPart>
</feature>
<evidence type="ECO:0000256" key="5">
    <source>
        <dbReference type="ARBA" id="ARBA00022679"/>
    </source>
</evidence>
<dbReference type="InterPro" id="IPR000961">
    <property type="entry name" value="AGC-kinase_C"/>
</dbReference>
<keyword evidence="10 11" id="KW-0408">Iron</keyword>
<sequence length="823" mass="90825">MLATHPDIQKKVRHELETTRRTQRVDDPDATDELGYDRLSNLPWLDAVIKETLRLYPPVPFVRRVATRTCTVPLLTPIKPLDAAQPPMTSVTIPEGTTLFVGIAAANRSPLIWGPDAHEWRPERWLGSEVPGVQAREDGARLPGVYSGMMTFLGGGRSCVGFKFAQIEIKIILATLLMRFRFSATSADIVWNLSQIISPSVKVTADDGTYAAPPAHVQEVSKATAVVKHDVAPLINIQEEERKHLETLHDAAHDPEFLDARRCIMLPARASDLQDVHFVDPMDFVGFSKVLPHARSVQYGQLQSAHAKTASSLTLTLASPPKLPSAVTEPLSLAAAAAPSKVALQDFSVIQKLGSGASGVVYLVRNDLTQKLFALKKMEKEFLDPEAVGRLVQEQRMLRKVRGHDHVVGLEASFHDQENFFLVMPFLAGGDMRTELHRCGRFQTQRVVFYAAQIMVALEFIHGNGIIHRDIKPENLLFDAAGNVRVCDFGISKQFETVPGDIQRETSPFWTALTRARRSNPSQETAPKIFLTSSCNGTPIYSAPEVFQGKAYSYEVDLWSLGVVVYEMATGRTPFKDSTNLEEVHQSVEHDEISFKARDQADLWVQLFVIQVLRKNPEDRLALKAMKDHQFFQTIDWEMLSCGEITPPWAPDVGSVLSDVAEAEQQNDGFKIPSAEPVVPDSFPHYAFQSELFVNSAPSSAKSSGYSTASESSVDSSATSFRQPELALPSFPSYLFEFSKFAAAFAAMSPSISSSSLGRRFATPPSDDTSSSSSSSSASGSDYTIRFDSPTVAQTSFSQSSSPSLTSRKPFADLRRWAKKLRV</sequence>
<dbReference type="InterPro" id="IPR000719">
    <property type="entry name" value="Prot_kinase_dom"/>
</dbReference>